<evidence type="ECO:0000256" key="8">
    <source>
        <dbReference type="PIRSR" id="PIRSR000294-1"/>
    </source>
</evidence>
<dbReference type="SUPFAM" id="SSF46626">
    <property type="entry name" value="Cytochrome c"/>
    <property type="match status" value="2"/>
</dbReference>
<dbReference type="GO" id="GO:0009055">
    <property type="term" value="F:electron transfer activity"/>
    <property type="evidence" value="ECO:0007669"/>
    <property type="project" value="InterPro"/>
</dbReference>
<keyword evidence="3 9" id="KW-0479">Metal-binding</keyword>
<feature type="binding site" description="covalent" evidence="8">
    <location>
        <position position="72"/>
    </location>
    <ligand>
        <name>heme c</name>
        <dbReference type="ChEBI" id="CHEBI:61717"/>
        <label>1</label>
    </ligand>
</feature>
<comment type="PTM">
    <text evidence="8">Binds 2 heme groups per subunit.</text>
</comment>
<feature type="domain" description="Cytochrome c" evidence="10">
    <location>
        <begin position="206"/>
        <end position="318"/>
    </location>
</feature>
<dbReference type="GO" id="GO:0020037">
    <property type="term" value="F:heme binding"/>
    <property type="evidence" value="ECO:0007669"/>
    <property type="project" value="InterPro"/>
</dbReference>
<sequence length="323" mass="35535">MKKYLIYFIAAVAALQCGPKVDYAELRTRAKSAFGTLPAKMPGSEKDTPELIALGKMLYNDRRLSINDTQSCASCHILEGKKGGVDNTKFSPGAKGSLGGRNAPTTLNAGFHFVQFWDGRAANLTEQAKGPVLNPVEMGMPSEKAVVDKISQVAEYKEAFPKAFPGSKNAITYQNIAEAIAAFERTLITRDRFDDFINGDDKAMTKEELLGMQTFMNQGCTTCHIGQLLGGNSYRKMGQARPYETKDLGRFDVTKKEEDKFMFKVPSLRNVALTEPYFHDGSAATLSEAVAKMAYHQLGKELGEKDVASIVTFLKALTDKQRQ</sequence>
<name>I4BC14_TURPD</name>
<dbReference type="InterPro" id="IPR004852">
    <property type="entry name" value="Di-haem_cyt_c_peroxidsae"/>
</dbReference>
<keyword evidence="2 8" id="KW-0349">Heme</keyword>
<accession>I4BC14</accession>
<dbReference type="InterPro" id="IPR051395">
    <property type="entry name" value="Cytochrome_c_Peroxidase/MauG"/>
</dbReference>
<feature type="binding site" description="axial binding residue" evidence="9">
    <location>
        <position position="224"/>
    </location>
    <ligand>
        <name>heme c</name>
        <dbReference type="ChEBI" id="CHEBI:61717"/>
        <label>2</label>
    </ligand>
    <ligandPart>
        <name>Fe</name>
        <dbReference type="ChEBI" id="CHEBI:18248"/>
    </ligandPart>
</feature>
<evidence type="ECO:0000259" key="10">
    <source>
        <dbReference type="PROSITE" id="PS51007"/>
    </source>
</evidence>
<comment type="cofactor">
    <cofactor evidence="8">
        <name>heme</name>
        <dbReference type="ChEBI" id="CHEBI:30413"/>
    </cofactor>
    <text evidence="8">Binds 2 heme groups.</text>
</comment>
<evidence type="ECO:0000313" key="12">
    <source>
        <dbReference type="Proteomes" id="UP000006048"/>
    </source>
</evidence>
<dbReference type="PROSITE" id="PS51007">
    <property type="entry name" value="CYTC"/>
    <property type="match status" value="2"/>
</dbReference>
<dbReference type="GO" id="GO:0004130">
    <property type="term" value="F:cytochrome-c peroxidase activity"/>
    <property type="evidence" value="ECO:0007669"/>
    <property type="project" value="TreeGrafter"/>
</dbReference>
<geneLocation type="plasmid" evidence="11 12">
    <name>pTURPA.01</name>
</geneLocation>
<feature type="binding site" description="axial binding residue" evidence="9">
    <location>
        <position position="293"/>
    </location>
    <ligand>
        <name>heme c</name>
        <dbReference type="ChEBI" id="CHEBI:61717"/>
        <label>2</label>
    </ligand>
    <ligandPart>
        <name>Fe</name>
        <dbReference type="ChEBI" id="CHEBI:18248"/>
    </ligandPart>
</feature>
<evidence type="ECO:0000256" key="4">
    <source>
        <dbReference type="ARBA" id="ARBA00022729"/>
    </source>
</evidence>
<evidence type="ECO:0000256" key="9">
    <source>
        <dbReference type="PIRSR" id="PIRSR000294-2"/>
    </source>
</evidence>
<dbReference type="GO" id="GO:0042597">
    <property type="term" value="C:periplasmic space"/>
    <property type="evidence" value="ECO:0007669"/>
    <property type="project" value="UniProtKB-SubCell"/>
</dbReference>
<keyword evidence="7 9" id="KW-0408">Iron</keyword>
<evidence type="ECO:0000256" key="3">
    <source>
        <dbReference type="ARBA" id="ARBA00022723"/>
    </source>
</evidence>
<protein>
    <submittedName>
        <fullName evidence="11">Di-heme cytochrome c peroxidase</fullName>
    </submittedName>
</protein>
<dbReference type="Gene3D" id="1.10.760.10">
    <property type="entry name" value="Cytochrome c-like domain"/>
    <property type="match status" value="2"/>
</dbReference>
<dbReference type="InterPro" id="IPR026259">
    <property type="entry name" value="MauG/Cytc_peroxidase"/>
</dbReference>
<proteinExistence type="predicted"/>
<feature type="binding site" description="covalent" evidence="8">
    <location>
        <position position="75"/>
    </location>
    <ligand>
        <name>heme c</name>
        <dbReference type="ChEBI" id="CHEBI:61717"/>
        <label>1</label>
    </ligand>
</feature>
<feature type="binding site" description="covalent" evidence="8">
    <location>
        <position position="220"/>
    </location>
    <ligand>
        <name>heme c</name>
        <dbReference type="ChEBI" id="CHEBI:61717"/>
        <label>2</label>
    </ligand>
</feature>
<keyword evidence="6" id="KW-0560">Oxidoreductase</keyword>
<dbReference type="InterPro" id="IPR009056">
    <property type="entry name" value="Cyt_c-like_dom"/>
</dbReference>
<evidence type="ECO:0000256" key="6">
    <source>
        <dbReference type="ARBA" id="ARBA00023002"/>
    </source>
</evidence>
<dbReference type="Proteomes" id="UP000006048">
    <property type="component" value="Plasmid pTURPA.01"/>
</dbReference>
<dbReference type="RefSeq" id="WP_014805296.1">
    <property type="nucleotide sequence ID" value="NC_018021.1"/>
</dbReference>
<dbReference type="PANTHER" id="PTHR30600">
    <property type="entry name" value="CYTOCHROME C PEROXIDASE-RELATED"/>
    <property type="match status" value="1"/>
</dbReference>
<dbReference type="PATRIC" id="fig|869212.3.peg.4228"/>
<dbReference type="InterPro" id="IPR036909">
    <property type="entry name" value="Cyt_c-like_dom_sf"/>
</dbReference>
<dbReference type="EMBL" id="CP002960">
    <property type="protein sequence ID" value="AFM14821.1"/>
    <property type="molecule type" value="Genomic_DNA"/>
</dbReference>
<keyword evidence="11" id="KW-0575">Peroxidase</keyword>
<dbReference type="HOGENOM" id="CLU_034652_1_1_12"/>
<gene>
    <name evidence="11" type="ordered locus">Turpa_0019</name>
</gene>
<organism evidence="11 12">
    <name type="scientific">Turneriella parva (strain ATCC BAA-1111 / DSM 21527 / NCTC 11395 / H)</name>
    <name type="common">Leptospira parva</name>
    <dbReference type="NCBI Taxonomy" id="869212"/>
    <lineage>
        <taxon>Bacteria</taxon>
        <taxon>Pseudomonadati</taxon>
        <taxon>Spirochaetota</taxon>
        <taxon>Spirochaetia</taxon>
        <taxon>Leptospirales</taxon>
        <taxon>Leptospiraceae</taxon>
        <taxon>Turneriella</taxon>
    </lineage>
</organism>
<comment type="subcellular location">
    <subcellularLocation>
        <location evidence="1">Periplasm</location>
    </subcellularLocation>
</comment>
<evidence type="ECO:0000256" key="1">
    <source>
        <dbReference type="ARBA" id="ARBA00004418"/>
    </source>
</evidence>
<keyword evidence="11" id="KW-0614">Plasmid</keyword>
<keyword evidence="5" id="KW-0574">Periplasm</keyword>
<evidence type="ECO:0000256" key="2">
    <source>
        <dbReference type="ARBA" id="ARBA00022617"/>
    </source>
</evidence>
<keyword evidence="4" id="KW-0732">Signal</keyword>
<reference evidence="11 12" key="1">
    <citation type="submission" date="2012-06" db="EMBL/GenBank/DDBJ databases">
        <title>The complete plasmid of genome of Turneriella parva DSM 21527.</title>
        <authorList>
            <consortium name="US DOE Joint Genome Institute (JGI-PGF)"/>
            <person name="Lucas S."/>
            <person name="Han J."/>
            <person name="Lapidus A."/>
            <person name="Bruce D."/>
            <person name="Goodwin L."/>
            <person name="Pitluck S."/>
            <person name="Peters L."/>
            <person name="Kyrpides N."/>
            <person name="Mavromatis K."/>
            <person name="Ivanova N."/>
            <person name="Mikhailova N."/>
            <person name="Chertkov O."/>
            <person name="Detter J.C."/>
            <person name="Tapia R."/>
            <person name="Han C."/>
            <person name="Land M."/>
            <person name="Hauser L."/>
            <person name="Markowitz V."/>
            <person name="Cheng J.-F."/>
            <person name="Hugenholtz P."/>
            <person name="Woyke T."/>
            <person name="Wu D."/>
            <person name="Gronow S."/>
            <person name="Wellnitz S."/>
            <person name="Brambilla E."/>
            <person name="Klenk H.-P."/>
            <person name="Eisen J.A."/>
        </authorList>
    </citation>
    <scope>NUCLEOTIDE SEQUENCE [LARGE SCALE GENOMIC DNA]</scope>
    <source>
        <strain evidence="12">ATCC BAA-1111 / DSM 21527 / NCTC 11395 / H</strain>
        <plasmid evidence="12">Plasmid pTURPA.01</plasmid>
    </source>
</reference>
<evidence type="ECO:0000256" key="5">
    <source>
        <dbReference type="ARBA" id="ARBA00022764"/>
    </source>
</evidence>
<evidence type="ECO:0000313" key="11">
    <source>
        <dbReference type="EMBL" id="AFM14821.1"/>
    </source>
</evidence>
<dbReference type="PIRSF" id="PIRSF000294">
    <property type="entry name" value="Cytochrome-c_peroxidase"/>
    <property type="match status" value="1"/>
</dbReference>
<dbReference type="AlphaFoldDB" id="I4BC14"/>
<dbReference type="OrthoDB" id="9772811at2"/>
<dbReference type="GO" id="GO:0046872">
    <property type="term" value="F:metal ion binding"/>
    <property type="evidence" value="ECO:0007669"/>
    <property type="project" value="UniProtKB-KW"/>
</dbReference>
<feature type="domain" description="Cytochrome c" evidence="10">
    <location>
        <begin position="50"/>
        <end position="161"/>
    </location>
</feature>
<feature type="binding site" description="axial binding residue" evidence="9">
    <location>
        <position position="76"/>
    </location>
    <ligand>
        <name>heme c</name>
        <dbReference type="ChEBI" id="CHEBI:61717"/>
        <label>1</label>
    </ligand>
    <ligandPart>
        <name>Fe</name>
        <dbReference type="ChEBI" id="CHEBI:18248"/>
    </ligandPart>
</feature>
<dbReference type="PANTHER" id="PTHR30600:SF7">
    <property type="entry name" value="CYTOCHROME C PEROXIDASE-RELATED"/>
    <property type="match status" value="1"/>
</dbReference>
<dbReference type="Pfam" id="PF03150">
    <property type="entry name" value="CCP_MauG"/>
    <property type="match status" value="1"/>
</dbReference>
<keyword evidence="12" id="KW-1185">Reference proteome</keyword>
<dbReference type="KEGG" id="tpx:Turpa_0019"/>
<evidence type="ECO:0000256" key="7">
    <source>
        <dbReference type="ARBA" id="ARBA00023004"/>
    </source>
</evidence>
<feature type="binding site" description="covalent" evidence="8">
    <location>
        <position position="223"/>
    </location>
    <ligand>
        <name>heme c</name>
        <dbReference type="ChEBI" id="CHEBI:61717"/>
        <label>2</label>
    </ligand>
</feature>